<comment type="pathway">
    <text evidence="2 10">Carbohydrate degradation; glycolysis; pyruvate from D-glyceraldehyde 3-phosphate: step 2/5.</text>
</comment>
<evidence type="ECO:0000256" key="5">
    <source>
        <dbReference type="ARBA" id="ARBA00016471"/>
    </source>
</evidence>
<keyword evidence="10" id="KW-0324">Glycolysis</keyword>
<dbReference type="GO" id="GO:0043531">
    <property type="term" value="F:ADP binding"/>
    <property type="evidence" value="ECO:0007669"/>
    <property type="project" value="TreeGrafter"/>
</dbReference>
<dbReference type="GO" id="GO:0006094">
    <property type="term" value="P:gluconeogenesis"/>
    <property type="evidence" value="ECO:0007669"/>
    <property type="project" value="TreeGrafter"/>
</dbReference>
<organism evidence="13 14">
    <name type="scientific">Candidatus Magasanikbacteria bacterium RIFOXYD2_FULL_41_14</name>
    <dbReference type="NCBI Taxonomy" id="1798709"/>
    <lineage>
        <taxon>Bacteria</taxon>
        <taxon>Candidatus Magasanikiibacteriota</taxon>
    </lineage>
</organism>
<feature type="binding site" evidence="10 11">
    <location>
        <position position="314"/>
    </location>
    <ligand>
        <name>ATP</name>
        <dbReference type="ChEBI" id="CHEBI:30616"/>
    </ligand>
</feature>
<dbReference type="GO" id="GO:0006096">
    <property type="term" value="P:glycolytic process"/>
    <property type="evidence" value="ECO:0007669"/>
    <property type="project" value="UniProtKB-UniRule"/>
</dbReference>
<comment type="caution">
    <text evidence="10">Lacks conserved residue(s) required for the propagation of feature annotation.</text>
</comment>
<dbReference type="GO" id="GO:0005524">
    <property type="term" value="F:ATP binding"/>
    <property type="evidence" value="ECO:0007669"/>
    <property type="project" value="UniProtKB-KW"/>
</dbReference>
<evidence type="ECO:0000256" key="6">
    <source>
        <dbReference type="ARBA" id="ARBA00022679"/>
    </source>
</evidence>
<dbReference type="UniPathway" id="UPA00109">
    <property type="reaction ID" value="UER00185"/>
</dbReference>
<accession>A0A1F6PDV8</accession>
<evidence type="ECO:0000256" key="1">
    <source>
        <dbReference type="ARBA" id="ARBA00000642"/>
    </source>
</evidence>
<dbReference type="STRING" id="1798709.A2538_00855"/>
<evidence type="ECO:0000256" key="3">
    <source>
        <dbReference type="ARBA" id="ARBA00008982"/>
    </source>
</evidence>
<feature type="binding site" evidence="10">
    <location>
        <begin position="343"/>
        <end position="346"/>
    </location>
    <ligand>
        <name>ATP</name>
        <dbReference type="ChEBI" id="CHEBI:30616"/>
    </ligand>
</feature>
<dbReference type="InterPro" id="IPR001576">
    <property type="entry name" value="Phosphoglycerate_kinase"/>
</dbReference>
<keyword evidence="9 10" id="KW-0067">ATP-binding</keyword>
<keyword evidence="7 10" id="KW-0547">Nucleotide-binding</keyword>
<protein>
    <recommendedName>
        <fullName evidence="5 10">Phosphoglycerate kinase</fullName>
        <ecNumber evidence="4 10">2.7.2.3</ecNumber>
    </recommendedName>
</protein>
<reference evidence="13 14" key="1">
    <citation type="journal article" date="2016" name="Nat. Commun.">
        <title>Thousands of microbial genomes shed light on interconnected biogeochemical processes in an aquifer system.</title>
        <authorList>
            <person name="Anantharaman K."/>
            <person name="Brown C.T."/>
            <person name="Hug L.A."/>
            <person name="Sharon I."/>
            <person name="Castelle C.J."/>
            <person name="Probst A.J."/>
            <person name="Thomas B.C."/>
            <person name="Singh A."/>
            <person name="Wilkins M.J."/>
            <person name="Karaoz U."/>
            <person name="Brodie E.L."/>
            <person name="Williams K.H."/>
            <person name="Hubbard S.S."/>
            <person name="Banfield J.F."/>
        </authorList>
    </citation>
    <scope>NUCLEOTIDE SEQUENCE [LARGE SCALE GENOMIC DNA]</scope>
</reference>
<dbReference type="SUPFAM" id="SSF53748">
    <property type="entry name" value="Phosphoglycerate kinase"/>
    <property type="match status" value="1"/>
</dbReference>
<dbReference type="InterPro" id="IPR015824">
    <property type="entry name" value="Phosphoglycerate_kinase_N"/>
</dbReference>
<evidence type="ECO:0000256" key="7">
    <source>
        <dbReference type="ARBA" id="ARBA00022741"/>
    </source>
</evidence>
<sequence>MHLRKIIEIKNLKGKRILVRVDFNVPVEKGKIKNDFKIIKSLPTINYLLDKGASVILVSHLGRPNGVVDQSLSLRPIAKVLSSFLNKEVKLKSLKELQQKPSNEKIVLLENIRFFPGEEKNDIAFTKELSKLAEIFVSECFAVAHRSSASVTGLAKYLPTYAGLLMAEEVEGIERAVSKPKKPLVVILGGIKTETKIPVLKNFLTKADYILVGGGIASTYFAGKGYGLGVSLLDKDYVGLMKRLGVNKKVIMPVDAVVGQINGAGARLVSLAKPLKLAKNEGIFDVGPATVRLFASYIKKARTLVWNGAMGKFEQHPYEYGTYSLARLFAARSKGKSFGVAGGGETVEILEKLKVAGDVDLVSTGGGAMLEYLSGKILPGVKILKKN</sequence>
<comment type="subunit">
    <text evidence="10">Monomer.</text>
</comment>
<proteinExistence type="inferred from homology"/>
<evidence type="ECO:0000256" key="10">
    <source>
        <dbReference type="HAMAP-Rule" id="MF_00145"/>
    </source>
</evidence>
<dbReference type="Proteomes" id="UP000178254">
    <property type="component" value="Unassembled WGS sequence"/>
</dbReference>
<feature type="binding site" evidence="10 11">
    <location>
        <position position="196"/>
    </location>
    <ligand>
        <name>ATP</name>
        <dbReference type="ChEBI" id="CHEBI:30616"/>
    </ligand>
</feature>
<feature type="binding site" evidence="10">
    <location>
        <begin position="22"/>
        <end position="24"/>
    </location>
    <ligand>
        <name>substrate</name>
    </ligand>
</feature>
<feature type="binding site" evidence="10">
    <location>
        <begin position="60"/>
        <end position="63"/>
    </location>
    <ligand>
        <name>substrate</name>
    </ligand>
</feature>
<comment type="caution">
    <text evidence="13">The sequence shown here is derived from an EMBL/GenBank/DDBJ whole genome shotgun (WGS) entry which is preliminary data.</text>
</comment>
<evidence type="ECO:0000313" key="13">
    <source>
        <dbReference type="EMBL" id="OGH94341.1"/>
    </source>
</evidence>
<evidence type="ECO:0000256" key="4">
    <source>
        <dbReference type="ARBA" id="ARBA00013061"/>
    </source>
</evidence>
<feature type="binding site" evidence="10">
    <location>
        <position position="146"/>
    </location>
    <ligand>
        <name>substrate</name>
    </ligand>
</feature>
<evidence type="ECO:0000256" key="2">
    <source>
        <dbReference type="ARBA" id="ARBA00004838"/>
    </source>
</evidence>
<dbReference type="Pfam" id="PF00162">
    <property type="entry name" value="PGK"/>
    <property type="match status" value="1"/>
</dbReference>
<evidence type="ECO:0000313" key="14">
    <source>
        <dbReference type="Proteomes" id="UP000178254"/>
    </source>
</evidence>
<feature type="binding site" evidence="10">
    <location>
        <position position="113"/>
    </location>
    <ligand>
        <name>substrate</name>
    </ligand>
</feature>
<dbReference type="EMBL" id="MFRE01000009">
    <property type="protein sequence ID" value="OGH94341.1"/>
    <property type="molecule type" value="Genomic_DNA"/>
</dbReference>
<dbReference type="GO" id="GO:0004618">
    <property type="term" value="F:phosphoglycerate kinase activity"/>
    <property type="evidence" value="ECO:0007669"/>
    <property type="project" value="UniProtKB-UniRule"/>
</dbReference>
<evidence type="ECO:0000256" key="11">
    <source>
        <dbReference type="PIRSR" id="PIRSR000724-2"/>
    </source>
</evidence>
<keyword evidence="6 10" id="KW-0808">Transferase</keyword>
<keyword evidence="8 10" id="KW-0418">Kinase</keyword>
<dbReference type="HAMAP" id="MF_00145">
    <property type="entry name" value="Phosphoglyc_kinase"/>
    <property type="match status" value="1"/>
</dbReference>
<name>A0A1F6PDV8_9BACT</name>
<evidence type="ECO:0000256" key="9">
    <source>
        <dbReference type="ARBA" id="ARBA00022840"/>
    </source>
</evidence>
<dbReference type="EC" id="2.7.2.3" evidence="4 10"/>
<evidence type="ECO:0000256" key="12">
    <source>
        <dbReference type="RuleBase" id="RU000532"/>
    </source>
</evidence>
<comment type="subcellular location">
    <subcellularLocation>
        <location evidence="10">Cytoplasm</location>
    </subcellularLocation>
</comment>
<gene>
    <name evidence="10" type="primary">pgk</name>
    <name evidence="13" type="ORF">A2538_00855</name>
</gene>
<comment type="similarity">
    <text evidence="3 10 12">Belongs to the phosphoglycerate kinase family.</text>
</comment>
<evidence type="ECO:0000256" key="8">
    <source>
        <dbReference type="ARBA" id="ARBA00022777"/>
    </source>
</evidence>
<dbReference type="GO" id="GO:0005829">
    <property type="term" value="C:cytosol"/>
    <property type="evidence" value="ECO:0007669"/>
    <property type="project" value="TreeGrafter"/>
</dbReference>
<dbReference type="PANTHER" id="PTHR11406">
    <property type="entry name" value="PHOSPHOGLYCERATE KINASE"/>
    <property type="match status" value="1"/>
</dbReference>
<dbReference type="FunFam" id="3.40.50.1260:FF:000006">
    <property type="entry name" value="Phosphoglycerate kinase"/>
    <property type="match status" value="1"/>
</dbReference>
<dbReference type="InterPro" id="IPR036043">
    <property type="entry name" value="Phosphoglycerate_kinase_sf"/>
</dbReference>
<dbReference type="Gene3D" id="3.40.50.1260">
    <property type="entry name" value="Phosphoglycerate kinase, N-terminal domain"/>
    <property type="match status" value="2"/>
</dbReference>
<comment type="catalytic activity">
    <reaction evidence="1 10 12">
        <text>(2R)-3-phosphoglycerate + ATP = (2R)-3-phospho-glyceroyl phosphate + ADP</text>
        <dbReference type="Rhea" id="RHEA:14801"/>
        <dbReference type="ChEBI" id="CHEBI:30616"/>
        <dbReference type="ChEBI" id="CHEBI:57604"/>
        <dbReference type="ChEBI" id="CHEBI:58272"/>
        <dbReference type="ChEBI" id="CHEBI:456216"/>
        <dbReference type="EC" id="2.7.2.3"/>
    </reaction>
</comment>
<dbReference type="PANTHER" id="PTHR11406:SF23">
    <property type="entry name" value="PHOSPHOGLYCERATE KINASE 1, CHLOROPLASTIC-RELATED"/>
    <property type="match status" value="1"/>
</dbReference>
<dbReference type="AlphaFoldDB" id="A0A1F6PDV8"/>
<keyword evidence="10" id="KW-0963">Cytoplasm</keyword>
<dbReference type="PIRSF" id="PIRSF000724">
    <property type="entry name" value="Pgk"/>
    <property type="match status" value="1"/>
</dbReference>
<dbReference type="PRINTS" id="PR00477">
    <property type="entry name" value="PHGLYCKINASE"/>
</dbReference>